<dbReference type="InterPro" id="IPR010065">
    <property type="entry name" value="AA_ABC_transptr_permease_3TM"/>
</dbReference>
<feature type="transmembrane region" description="Helical" evidence="8">
    <location>
        <begin position="184"/>
        <end position="204"/>
    </location>
</feature>
<dbReference type="CDD" id="cd06261">
    <property type="entry name" value="TM_PBP2"/>
    <property type="match status" value="1"/>
</dbReference>
<dbReference type="EMBL" id="CP011568">
    <property type="protein sequence ID" value="AKJ68984.1"/>
    <property type="molecule type" value="Genomic_DNA"/>
</dbReference>
<keyword evidence="11" id="KW-1185">Reference proteome</keyword>
<keyword evidence="3 8" id="KW-0813">Transport</keyword>
<gene>
    <name evidence="10" type="ORF">ABW99_12985</name>
</gene>
<feature type="domain" description="ABC transmembrane type-1" evidence="9">
    <location>
        <begin position="17"/>
        <end position="205"/>
    </location>
</feature>
<evidence type="ECO:0000256" key="1">
    <source>
        <dbReference type="ARBA" id="ARBA00004429"/>
    </source>
</evidence>
<evidence type="ECO:0000256" key="6">
    <source>
        <dbReference type="ARBA" id="ARBA00022989"/>
    </source>
</evidence>
<dbReference type="GO" id="GO:0022857">
    <property type="term" value="F:transmembrane transporter activity"/>
    <property type="evidence" value="ECO:0007669"/>
    <property type="project" value="InterPro"/>
</dbReference>
<dbReference type="NCBIfam" id="TIGR01726">
    <property type="entry name" value="HEQRo_perm_3TM"/>
    <property type="match status" value="1"/>
</dbReference>
<reference evidence="11" key="1">
    <citation type="submission" date="2015-06" db="EMBL/GenBank/DDBJ databases">
        <authorList>
            <person name="Lim Y.L."/>
            <person name="Ee R."/>
            <person name="Yong D."/>
            <person name="How K.Y."/>
            <person name="Yin W.F."/>
            <person name="Chan K.G."/>
        </authorList>
    </citation>
    <scope>NUCLEOTIDE SEQUENCE [LARGE SCALE GENOMIC DNA]</scope>
    <source>
        <strain evidence="11">DSM 25325</strain>
    </source>
</reference>
<dbReference type="GO" id="GO:0043190">
    <property type="term" value="C:ATP-binding cassette (ABC) transporter complex"/>
    <property type="evidence" value="ECO:0007669"/>
    <property type="project" value="InterPro"/>
</dbReference>
<feature type="transmembrane region" description="Helical" evidence="8">
    <location>
        <begin position="62"/>
        <end position="81"/>
    </location>
</feature>
<protein>
    <submittedName>
        <fullName evidence="10">Amino acid ABC transporter permease</fullName>
    </submittedName>
</protein>
<evidence type="ECO:0000259" key="9">
    <source>
        <dbReference type="PROSITE" id="PS50928"/>
    </source>
</evidence>
<name>A0A0G3ESJ0_9BURK</name>
<feature type="transmembrane region" description="Helical" evidence="8">
    <location>
        <begin position="142"/>
        <end position="164"/>
    </location>
</feature>
<dbReference type="OrthoDB" id="7255919at2"/>
<comment type="subcellular location">
    <subcellularLocation>
        <location evidence="1">Cell inner membrane</location>
        <topology evidence="1">Multi-pass membrane protein</topology>
    </subcellularLocation>
    <subcellularLocation>
        <location evidence="8">Cell membrane</location>
        <topology evidence="8">Multi-pass membrane protein</topology>
    </subcellularLocation>
</comment>
<dbReference type="PATRIC" id="fig|445709.3.peg.2754"/>
<evidence type="ECO:0000256" key="5">
    <source>
        <dbReference type="ARBA" id="ARBA00022692"/>
    </source>
</evidence>
<evidence type="ECO:0000313" key="11">
    <source>
        <dbReference type="Proteomes" id="UP000036700"/>
    </source>
</evidence>
<evidence type="ECO:0000256" key="8">
    <source>
        <dbReference type="RuleBase" id="RU363032"/>
    </source>
</evidence>
<dbReference type="PROSITE" id="PS50928">
    <property type="entry name" value="ABC_TM1"/>
    <property type="match status" value="1"/>
</dbReference>
<evidence type="ECO:0000256" key="7">
    <source>
        <dbReference type="ARBA" id="ARBA00023136"/>
    </source>
</evidence>
<dbReference type="Gene3D" id="1.10.3720.10">
    <property type="entry name" value="MetI-like"/>
    <property type="match status" value="1"/>
</dbReference>
<dbReference type="KEGG" id="ptx:ABW99_12985"/>
<dbReference type="PANTHER" id="PTHR30614:SF34">
    <property type="entry name" value="BLR6398 PROTEIN"/>
    <property type="match status" value="1"/>
</dbReference>
<comment type="similarity">
    <text evidence="2">Belongs to the binding-protein-dependent transport system permease family. HisMQ subfamily.</text>
</comment>
<dbReference type="STRING" id="445709.ABW99_12985"/>
<evidence type="ECO:0000313" key="10">
    <source>
        <dbReference type="EMBL" id="AKJ68984.1"/>
    </source>
</evidence>
<keyword evidence="5 8" id="KW-0812">Transmembrane</keyword>
<keyword evidence="6 8" id="KW-1133">Transmembrane helix</keyword>
<feature type="transmembrane region" description="Helical" evidence="8">
    <location>
        <begin position="20"/>
        <end position="41"/>
    </location>
</feature>
<evidence type="ECO:0000256" key="4">
    <source>
        <dbReference type="ARBA" id="ARBA00022475"/>
    </source>
</evidence>
<dbReference type="Pfam" id="PF00528">
    <property type="entry name" value="BPD_transp_1"/>
    <property type="match status" value="1"/>
</dbReference>
<feature type="transmembrane region" description="Helical" evidence="8">
    <location>
        <begin position="87"/>
        <end position="105"/>
    </location>
</feature>
<dbReference type="AlphaFoldDB" id="A0A0G3ESJ0"/>
<organism evidence="10 11">
    <name type="scientific">Pandoraea thiooxydans</name>
    <dbReference type="NCBI Taxonomy" id="445709"/>
    <lineage>
        <taxon>Bacteria</taxon>
        <taxon>Pseudomonadati</taxon>
        <taxon>Pseudomonadota</taxon>
        <taxon>Betaproteobacteria</taxon>
        <taxon>Burkholderiales</taxon>
        <taxon>Burkholderiaceae</taxon>
        <taxon>Pandoraea</taxon>
    </lineage>
</organism>
<accession>A0A0G3ESJ0</accession>
<dbReference type="GO" id="GO:0006865">
    <property type="term" value="P:amino acid transport"/>
    <property type="evidence" value="ECO:0007669"/>
    <property type="project" value="TreeGrafter"/>
</dbReference>
<proteinExistence type="inferred from homology"/>
<dbReference type="PANTHER" id="PTHR30614">
    <property type="entry name" value="MEMBRANE COMPONENT OF AMINO ACID ABC TRANSPORTER"/>
    <property type="match status" value="1"/>
</dbReference>
<dbReference type="Proteomes" id="UP000036700">
    <property type="component" value="Chromosome"/>
</dbReference>
<keyword evidence="4" id="KW-1003">Cell membrane</keyword>
<sequence>MGGFTLWDIVHGLLLGLRWTVLLALVAFLLGGAVGLLLLFMRVSRVAFARRVSKAYIEVFQGTPLLMQLFIVFFGLALWGIDVPPWLAAAVALTLFTSAFLSEIWRGCVEAVPRGQWEASSALALTYSQQMWRVVMPQAARLAIAPTVGFSVQVVKATAVTSIIGFSELTRMGGMVANATYQPFLVYSMVAVGYFLLCYPLSLFSRRLERNLHAARHH</sequence>
<dbReference type="InterPro" id="IPR043429">
    <property type="entry name" value="ArtM/GltK/GlnP/TcyL/YhdX-like"/>
</dbReference>
<dbReference type="RefSeq" id="WP_047214881.1">
    <property type="nucleotide sequence ID" value="NZ_CP011568.3"/>
</dbReference>
<dbReference type="InterPro" id="IPR035906">
    <property type="entry name" value="MetI-like_sf"/>
</dbReference>
<keyword evidence="7 8" id="KW-0472">Membrane</keyword>
<dbReference type="InterPro" id="IPR000515">
    <property type="entry name" value="MetI-like"/>
</dbReference>
<evidence type="ECO:0000256" key="3">
    <source>
        <dbReference type="ARBA" id="ARBA00022448"/>
    </source>
</evidence>
<evidence type="ECO:0000256" key="2">
    <source>
        <dbReference type="ARBA" id="ARBA00010072"/>
    </source>
</evidence>
<dbReference type="SUPFAM" id="SSF161098">
    <property type="entry name" value="MetI-like"/>
    <property type="match status" value="1"/>
</dbReference>